<feature type="compositionally biased region" description="Polar residues" evidence="1">
    <location>
        <begin position="94"/>
        <end position="109"/>
    </location>
</feature>
<feature type="region of interest" description="Disordered" evidence="1">
    <location>
        <begin position="76"/>
        <end position="129"/>
    </location>
</feature>
<feature type="region of interest" description="Disordered" evidence="1">
    <location>
        <begin position="209"/>
        <end position="236"/>
    </location>
</feature>
<dbReference type="EMBL" id="JBBXMP010000678">
    <property type="protein sequence ID" value="KAL0057123.1"/>
    <property type="molecule type" value="Genomic_DNA"/>
</dbReference>
<proteinExistence type="predicted"/>
<dbReference type="Proteomes" id="UP001437256">
    <property type="component" value="Unassembled WGS sequence"/>
</dbReference>
<name>A0ABR2Z8L4_9AGAR</name>
<protein>
    <submittedName>
        <fullName evidence="2">Uncharacterized protein</fullName>
    </submittedName>
</protein>
<feature type="region of interest" description="Disordered" evidence="1">
    <location>
        <begin position="1"/>
        <end position="43"/>
    </location>
</feature>
<reference evidence="2 3" key="1">
    <citation type="submission" date="2024-05" db="EMBL/GenBank/DDBJ databases">
        <title>A draft genome resource for the thread blight pathogen Marasmius tenuissimus strain MS-2.</title>
        <authorList>
            <person name="Yulfo-Soto G.E."/>
            <person name="Baruah I.K."/>
            <person name="Amoako-Attah I."/>
            <person name="Bukari Y."/>
            <person name="Meinhardt L.W."/>
            <person name="Bailey B.A."/>
            <person name="Cohen S.P."/>
        </authorList>
    </citation>
    <scope>NUCLEOTIDE SEQUENCE [LARGE SCALE GENOMIC DNA]</scope>
    <source>
        <strain evidence="2 3">MS-2</strain>
    </source>
</reference>
<sequence length="236" mass="26150">MQHTLPKSTNCQPLTDVENSPPAKRLCSQHTVKPTLKADPSGIYDDYLNSQAESQEWNERLHETLGASMYTTPWATPKTGMGQKHQSEPEPGTLSASSSMKLKTMTSAAKGSVDSGRFSTEVEGGTEPVSYNEPELHLLSATEIVIFGLQSDLKRAQRNFSELSKRHLDYVDRNSDEMSAMECTVLDAQIENKIIVTARAADRKEWARREASLETEFGDQVGRKDGRDKQVDGESA</sequence>
<accession>A0ABR2Z8L4</accession>
<gene>
    <name evidence="2" type="ORF">AAF712_016249</name>
</gene>
<feature type="compositionally biased region" description="Basic and acidic residues" evidence="1">
    <location>
        <begin position="221"/>
        <end position="236"/>
    </location>
</feature>
<comment type="caution">
    <text evidence="2">The sequence shown here is derived from an EMBL/GenBank/DDBJ whole genome shotgun (WGS) entry which is preliminary data.</text>
</comment>
<evidence type="ECO:0000256" key="1">
    <source>
        <dbReference type="SAM" id="MobiDB-lite"/>
    </source>
</evidence>
<evidence type="ECO:0000313" key="2">
    <source>
        <dbReference type="EMBL" id="KAL0057123.1"/>
    </source>
</evidence>
<organism evidence="2 3">
    <name type="scientific">Marasmius tenuissimus</name>
    <dbReference type="NCBI Taxonomy" id="585030"/>
    <lineage>
        <taxon>Eukaryota</taxon>
        <taxon>Fungi</taxon>
        <taxon>Dikarya</taxon>
        <taxon>Basidiomycota</taxon>
        <taxon>Agaricomycotina</taxon>
        <taxon>Agaricomycetes</taxon>
        <taxon>Agaricomycetidae</taxon>
        <taxon>Agaricales</taxon>
        <taxon>Marasmiineae</taxon>
        <taxon>Marasmiaceae</taxon>
        <taxon>Marasmius</taxon>
    </lineage>
</organism>
<feature type="compositionally biased region" description="Polar residues" evidence="1">
    <location>
        <begin position="1"/>
        <end position="13"/>
    </location>
</feature>
<keyword evidence="3" id="KW-1185">Reference proteome</keyword>
<evidence type="ECO:0000313" key="3">
    <source>
        <dbReference type="Proteomes" id="UP001437256"/>
    </source>
</evidence>